<protein>
    <submittedName>
        <fullName evidence="2">Uncharacterized protein</fullName>
    </submittedName>
</protein>
<name>A0A7V3ZUA1_UNCW3</name>
<sequence length="126" mass="15169">MRAILIFLLVIFIALLGYFYFNYKEFFAQINKEEINAELLSNKVIALYEEKLNRLKNKIDSLENFPPYKKKEFIEEIKLLREEIKKGEKLLSELKRAKGEKRNELYRLCIEVYQKAKGRCEILKEK</sequence>
<accession>A0A7V3ZUA1</accession>
<dbReference type="EMBL" id="DTDR01000019">
    <property type="protein sequence ID" value="HGK63080.1"/>
    <property type="molecule type" value="Genomic_DNA"/>
</dbReference>
<evidence type="ECO:0000313" key="2">
    <source>
        <dbReference type="EMBL" id="HGK63080.1"/>
    </source>
</evidence>
<proteinExistence type="predicted"/>
<comment type="caution">
    <text evidence="2">The sequence shown here is derived from an EMBL/GenBank/DDBJ whole genome shotgun (WGS) entry which is preliminary data.</text>
</comment>
<keyword evidence="1" id="KW-0175">Coiled coil</keyword>
<dbReference type="AlphaFoldDB" id="A0A7V3ZUA1"/>
<reference evidence="2" key="1">
    <citation type="journal article" date="2020" name="mSystems">
        <title>Genome- and Community-Level Interaction Insights into Carbon Utilization and Element Cycling Functions of Hydrothermarchaeota in Hydrothermal Sediment.</title>
        <authorList>
            <person name="Zhou Z."/>
            <person name="Liu Y."/>
            <person name="Xu W."/>
            <person name="Pan J."/>
            <person name="Luo Z.H."/>
            <person name="Li M."/>
        </authorList>
    </citation>
    <scope>NUCLEOTIDE SEQUENCE [LARGE SCALE GENOMIC DNA]</scope>
    <source>
        <strain evidence="2">SpSt-697</strain>
    </source>
</reference>
<feature type="coiled-coil region" evidence="1">
    <location>
        <begin position="45"/>
        <end position="104"/>
    </location>
</feature>
<organism evidence="2">
    <name type="scientific">candidate division WOR-3 bacterium</name>
    <dbReference type="NCBI Taxonomy" id="2052148"/>
    <lineage>
        <taxon>Bacteria</taxon>
        <taxon>Bacteria division WOR-3</taxon>
    </lineage>
</organism>
<gene>
    <name evidence="2" type="ORF">ENU74_00545</name>
</gene>
<evidence type="ECO:0000256" key="1">
    <source>
        <dbReference type="SAM" id="Coils"/>
    </source>
</evidence>